<name>A0A8T2T8H5_CERRI</name>
<evidence type="ECO:0000313" key="2">
    <source>
        <dbReference type="Proteomes" id="UP000825935"/>
    </source>
</evidence>
<dbReference type="Proteomes" id="UP000825935">
    <property type="component" value="Chromosome 14"/>
</dbReference>
<dbReference type="PANTHER" id="PTHR37727">
    <property type="entry name" value="ECOTROPIC VIRAL INTEGRATION SITE PROTEIN"/>
    <property type="match status" value="1"/>
</dbReference>
<sequence>MKKIFFQSFRFRMMNMGEANEVLLKHDQLFAYLQQLLRQIEEQTGKPDQELRDKLEALSKEVVRPPSIPGAQLGEIEIAQELDLLSAKLETVEEHIAPSVIDPEVQKILSATADLWVPTVTASSKDRASIASSSTVKNGSR</sequence>
<comment type="caution">
    <text evidence="1">The sequence shown here is derived from an EMBL/GenBank/DDBJ whole genome shotgun (WGS) entry which is preliminary data.</text>
</comment>
<organism evidence="1 2">
    <name type="scientific">Ceratopteris richardii</name>
    <name type="common">Triangle waterfern</name>
    <dbReference type="NCBI Taxonomy" id="49495"/>
    <lineage>
        <taxon>Eukaryota</taxon>
        <taxon>Viridiplantae</taxon>
        <taxon>Streptophyta</taxon>
        <taxon>Embryophyta</taxon>
        <taxon>Tracheophyta</taxon>
        <taxon>Polypodiopsida</taxon>
        <taxon>Polypodiidae</taxon>
        <taxon>Polypodiales</taxon>
        <taxon>Pteridineae</taxon>
        <taxon>Pteridaceae</taxon>
        <taxon>Parkerioideae</taxon>
        <taxon>Ceratopteris</taxon>
    </lineage>
</organism>
<dbReference type="PANTHER" id="PTHR37727:SF1">
    <property type="entry name" value="ECOTROPIC VIRAL INTEGRATION SITE PROTEIN"/>
    <property type="match status" value="1"/>
</dbReference>
<proteinExistence type="predicted"/>
<gene>
    <name evidence="1" type="ORF">KP509_14G022600</name>
</gene>
<keyword evidence="2" id="KW-1185">Reference proteome</keyword>
<dbReference type="AlphaFoldDB" id="A0A8T2T8H5"/>
<accession>A0A8T2T8H5</accession>
<evidence type="ECO:0000313" key="1">
    <source>
        <dbReference type="EMBL" id="KAH7414997.1"/>
    </source>
</evidence>
<dbReference type="OMA" id="STAELWM"/>
<dbReference type="EMBL" id="CM035419">
    <property type="protein sequence ID" value="KAH7414997.1"/>
    <property type="molecule type" value="Genomic_DNA"/>
</dbReference>
<dbReference type="OrthoDB" id="2020323at2759"/>
<reference evidence="1" key="1">
    <citation type="submission" date="2021-08" db="EMBL/GenBank/DDBJ databases">
        <title>WGS assembly of Ceratopteris richardii.</title>
        <authorList>
            <person name="Marchant D.B."/>
            <person name="Chen G."/>
            <person name="Jenkins J."/>
            <person name="Shu S."/>
            <person name="Leebens-Mack J."/>
            <person name="Grimwood J."/>
            <person name="Schmutz J."/>
            <person name="Soltis P."/>
            <person name="Soltis D."/>
            <person name="Chen Z.-H."/>
        </authorList>
    </citation>
    <scope>NUCLEOTIDE SEQUENCE</scope>
    <source>
        <strain evidence="1">Whitten #5841</strain>
        <tissue evidence="1">Leaf</tissue>
    </source>
</reference>
<protein>
    <submittedName>
        <fullName evidence="1">Uncharacterized protein</fullName>
    </submittedName>
</protein>